<comment type="caution">
    <text evidence="2">The sequence shown here is derived from an EMBL/GenBank/DDBJ whole genome shotgun (WGS) entry which is preliminary data.</text>
</comment>
<gene>
    <name evidence="2" type="ORF">CRG98_034515</name>
</gene>
<protein>
    <submittedName>
        <fullName evidence="2">Uncharacterized protein</fullName>
    </submittedName>
</protein>
<reference evidence="2 3" key="1">
    <citation type="submission" date="2017-11" db="EMBL/GenBank/DDBJ databases">
        <title>De-novo sequencing of pomegranate (Punica granatum L.) genome.</title>
        <authorList>
            <person name="Akparov Z."/>
            <person name="Amiraslanov A."/>
            <person name="Hajiyeva S."/>
            <person name="Abbasov M."/>
            <person name="Kaur K."/>
            <person name="Hamwieh A."/>
            <person name="Solovyev V."/>
            <person name="Salamov A."/>
            <person name="Braich B."/>
            <person name="Kosarev P."/>
            <person name="Mahmoud A."/>
            <person name="Hajiyev E."/>
            <person name="Babayeva S."/>
            <person name="Izzatullayeva V."/>
            <person name="Mammadov A."/>
            <person name="Mammadov A."/>
            <person name="Sharifova S."/>
            <person name="Ojaghi J."/>
            <person name="Eynullazada K."/>
            <person name="Bayramov B."/>
            <person name="Abdulazimova A."/>
            <person name="Shahmuradov I."/>
        </authorList>
    </citation>
    <scope>NUCLEOTIDE SEQUENCE [LARGE SCALE GENOMIC DNA]</scope>
    <source>
        <strain evidence="3">cv. AG2017</strain>
        <tissue evidence="2">Leaf</tissue>
    </source>
</reference>
<dbReference type="AlphaFoldDB" id="A0A2I0IM89"/>
<sequence>MYNGHRVTRADPTKRDLSGDKVTTNLIDGSAPTIECGSAGHRLKRAAAASHPNKEGGQLVPLRSVGAPEILGCEWSLVGPMWE</sequence>
<evidence type="ECO:0000313" key="3">
    <source>
        <dbReference type="Proteomes" id="UP000233551"/>
    </source>
</evidence>
<name>A0A2I0IM89_PUNGR</name>
<keyword evidence="3" id="KW-1185">Reference proteome</keyword>
<evidence type="ECO:0000313" key="2">
    <source>
        <dbReference type="EMBL" id="PKI45131.1"/>
    </source>
</evidence>
<proteinExistence type="predicted"/>
<dbReference type="EMBL" id="PGOL01002778">
    <property type="protein sequence ID" value="PKI45131.1"/>
    <property type="molecule type" value="Genomic_DNA"/>
</dbReference>
<evidence type="ECO:0000256" key="1">
    <source>
        <dbReference type="SAM" id="MobiDB-lite"/>
    </source>
</evidence>
<feature type="compositionally biased region" description="Basic and acidic residues" evidence="1">
    <location>
        <begin position="8"/>
        <end position="19"/>
    </location>
</feature>
<accession>A0A2I0IM89</accession>
<dbReference type="Proteomes" id="UP000233551">
    <property type="component" value="Unassembled WGS sequence"/>
</dbReference>
<organism evidence="2 3">
    <name type="scientific">Punica granatum</name>
    <name type="common">Pomegranate</name>
    <dbReference type="NCBI Taxonomy" id="22663"/>
    <lineage>
        <taxon>Eukaryota</taxon>
        <taxon>Viridiplantae</taxon>
        <taxon>Streptophyta</taxon>
        <taxon>Embryophyta</taxon>
        <taxon>Tracheophyta</taxon>
        <taxon>Spermatophyta</taxon>
        <taxon>Magnoliopsida</taxon>
        <taxon>eudicotyledons</taxon>
        <taxon>Gunneridae</taxon>
        <taxon>Pentapetalae</taxon>
        <taxon>rosids</taxon>
        <taxon>malvids</taxon>
        <taxon>Myrtales</taxon>
        <taxon>Lythraceae</taxon>
        <taxon>Punica</taxon>
    </lineage>
</organism>
<feature type="region of interest" description="Disordered" evidence="1">
    <location>
        <begin position="1"/>
        <end position="24"/>
    </location>
</feature>